<evidence type="ECO:0000256" key="1">
    <source>
        <dbReference type="SAM" id="MobiDB-lite"/>
    </source>
</evidence>
<dbReference type="SUPFAM" id="SSF53300">
    <property type="entry name" value="vWA-like"/>
    <property type="match status" value="3"/>
</dbReference>
<dbReference type="CDD" id="cd01450">
    <property type="entry name" value="vWFA_subfamily_ECM"/>
    <property type="match status" value="1"/>
</dbReference>
<dbReference type="EMBL" id="OX597817">
    <property type="protein sequence ID" value="CAI9722024.1"/>
    <property type="molecule type" value="Genomic_DNA"/>
</dbReference>
<protein>
    <recommendedName>
        <fullName evidence="3">VWFA domain-containing protein</fullName>
    </recommendedName>
</protein>
<feature type="region of interest" description="Disordered" evidence="1">
    <location>
        <begin position="238"/>
        <end position="258"/>
    </location>
</feature>
<gene>
    <name evidence="4" type="ORF">OCTVUL_1B022658</name>
</gene>
<feature type="signal peptide" evidence="2">
    <location>
        <begin position="1"/>
        <end position="25"/>
    </location>
</feature>
<keyword evidence="2" id="KW-0732">Signal</keyword>
<evidence type="ECO:0000259" key="3">
    <source>
        <dbReference type="PROSITE" id="PS50234"/>
    </source>
</evidence>
<dbReference type="PROSITE" id="PS50234">
    <property type="entry name" value="VWFA"/>
    <property type="match status" value="2"/>
</dbReference>
<dbReference type="Pfam" id="PF00092">
    <property type="entry name" value="VWA"/>
    <property type="match status" value="2"/>
</dbReference>
<dbReference type="Gene3D" id="3.40.50.410">
    <property type="entry name" value="von Willebrand factor, type A domain"/>
    <property type="match status" value="3"/>
</dbReference>
<dbReference type="PRINTS" id="PR00453">
    <property type="entry name" value="VWFADOMAIN"/>
</dbReference>
<dbReference type="AlphaFoldDB" id="A0AA36AUK4"/>
<evidence type="ECO:0000256" key="2">
    <source>
        <dbReference type="SAM" id="SignalP"/>
    </source>
</evidence>
<feature type="chain" id="PRO_5041391603" description="VWFA domain-containing protein" evidence="2">
    <location>
        <begin position="26"/>
        <end position="768"/>
    </location>
</feature>
<name>A0AA36AUK4_OCTVU</name>
<dbReference type="Proteomes" id="UP001162480">
    <property type="component" value="Chromosome 4"/>
</dbReference>
<feature type="region of interest" description="Disordered" evidence="1">
    <location>
        <begin position="299"/>
        <end position="328"/>
    </location>
</feature>
<evidence type="ECO:0000313" key="4">
    <source>
        <dbReference type="EMBL" id="CAI9722024.1"/>
    </source>
</evidence>
<dbReference type="InterPro" id="IPR036465">
    <property type="entry name" value="vWFA_dom_sf"/>
</dbReference>
<feature type="domain" description="VWFA" evidence="3">
    <location>
        <begin position="380"/>
        <end position="558"/>
    </location>
</feature>
<accession>A0AA36AUK4</accession>
<dbReference type="InterPro" id="IPR002035">
    <property type="entry name" value="VWF_A"/>
</dbReference>
<dbReference type="PANTHER" id="PTHR24020:SF20">
    <property type="entry name" value="PH DOMAIN-CONTAINING PROTEIN"/>
    <property type="match status" value="1"/>
</dbReference>
<feature type="compositionally biased region" description="Basic and acidic residues" evidence="1">
    <location>
        <begin position="238"/>
        <end position="250"/>
    </location>
</feature>
<organism evidence="4 5">
    <name type="scientific">Octopus vulgaris</name>
    <name type="common">Common octopus</name>
    <dbReference type="NCBI Taxonomy" id="6645"/>
    <lineage>
        <taxon>Eukaryota</taxon>
        <taxon>Metazoa</taxon>
        <taxon>Spiralia</taxon>
        <taxon>Lophotrochozoa</taxon>
        <taxon>Mollusca</taxon>
        <taxon>Cephalopoda</taxon>
        <taxon>Coleoidea</taxon>
        <taxon>Octopodiformes</taxon>
        <taxon>Octopoda</taxon>
        <taxon>Incirrata</taxon>
        <taxon>Octopodidae</taxon>
        <taxon>Octopus</taxon>
    </lineage>
</organism>
<feature type="domain" description="VWFA" evidence="3">
    <location>
        <begin position="39"/>
        <end position="220"/>
    </location>
</feature>
<reference evidence="4" key="1">
    <citation type="submission" date="2023-08" db="EMBL/GenBank/DDBJ databases">
        <authorList>
            <person name="Alioto T."/>
            <person name="Alioto T."/>
            <person name="Gomez Garrido J."/>
        </authorList>
    </citation>
    <scope>NUCLEOTIDE SEQUENCE</scope>
</reference>
<dbReference type="InterPro" id="IPR050525">
    <property type="entry name" value="ECM_Assembly_Org"/>
</dbReference>
<keyword evidence="5" id="KW-1185">Reference proteome</keyword>
<sequence>MIPSKLYIPLLSALLAHLSWHRNVAERIPPRFPNKSPVDLVFMLDSSASIWPPNFRKQLAFVEYMAEQLDVGLAPRQVRVGVLSFSTDARIHFNLSESNTKEILKSRLDTIKQIRGNTNISQALLTMKDELFSPENGGRRNVKKIGIMMTDGTSQNVTATQIAAEKCREENITLFVIGIGRKVDYHELVRIASKPTERYLKLSSTYAALDVIKSDVIHNVIEDEWNLPYAMGLNEKPTEVRSSKTDEKPLELVSGGKPSTVVEVDPGSGFIPEFPSPLRVKEDIVTTTAGPAMHIEAKVSGSGKGQKTPTDTRVRGPNKWWPQRSEGSGSYSSDFDYEIIDVGSGSSSGFDPEIINVTDVSDYIDMDVSEEPACQNKKVDILFLLDSSSSIRDVNLKKQINVVSLMIRRFDVGPHKTQVGVSIYSHQYIPIFKIGQLRTKTEILYNMKKIIFIGGGTKTGKALEKVRTEAFNMGRKRPDAGKILFVFTDGQSSDYEKTREEAYLLKKSGVRIFVVSIGLNIDPVEIRDIASEPSKEFIHNEATFDAVMQSTEILTRKTCAAPMQITPKDQTFCNATQPTDVIFMISRNRFGQWKTNKILQAASEIIKRLGAGGPFQIGITFDECPANQDISVGSIDDTNELIERMKIVQSRPLSSMFRRIHEDIFSSGGSYSSTGGDARKVAFVFIDSTVELHERDLSDEIKKVLLDGISVYAVAIGEDIHMPLLYRHIAKGDNVIKVHSYDTLEDSLPSRFTSRICTRTFSSAAFSL</sequence>
<proteinExistence type="predicted"/>
<dbReference type="SMART" id="SM00327">
    <property type="entry name" value="VWA"/>
    <property type="match status" value="2"/>
</dbReference>
<dbReference type="CDD" id="cd01472">
    <property type="entry name" value="vWA_collagen"/>
    <property type="match status" value="1"/>
</dbReference>
<dbReference type="PANTHER" id="PTHR24020">
    <property type="entry name" value="COLLAGEN ALPHA"/>
    <property type="match status" value="1"/>
</dbReference>
<evidence type="ECO:0000313" key="5">
    <source>
        <dbReference type="Proteomes" id="UP001162480"/>
    </source>
</evidence>